<proteinExistence type="predicted"/>
<keyword evidence="1" id="KW-0378">Hydrolase</keyword>
<gene>
    <name evidence="1" type="ORF">WAX74_02245</name>
</gene>
<dbReference type="GO" id="GO:0016787">
    <property type="term" value="F:hydrolase activity"/>
    <property type="evidence" value="ECO:0007669"/>
    <property type="project" value="UniProtKB-KW"/>
</dbReference>
<organism evidence="1 2">
    <name type="scientific">Psychrobacillus mangrovi</name>
    <dbReference type="NCBI Taxonomy" id="3117745"/>
    <lineage>
        <taxon>Bacteria</taxon>
        <taxon>Bacillati</taxon>
        <taxon>Bacillota</taxon>
        <taxon>Bacilli</taxon>
        <taxon>Bacillales</taxon>
        <taxon>Bacillaceae</taxon>
        <taxon>Psychrobacillus</taxon>
    </lineage>
</organism>
<evidence type="ECO:0000313" key="1">
    <source>
        <dbReference type="EMBL" id="MEI4768475.1"/>
    </source>
</evidence>
<dbReference type="InterPro" id="IPR017018">
    <property type="entry name" value="UCP033634"/>
</dbReference>
<dbReference type="RefSeq" id="WP_336496024.1">
    <property type="nucleotide sequence ID" value="NZ_JBAWSY010000001.1"/>
</dbReference>
<keyword evidence="2" id="KW-1185">Reference proteome</keyword>
<dbReference type="Proteomes" id="UP001364890">
    <property type="component" value="Unassembled WGS sequence"/>
</dbReference>
<sequence length="218" mass="24975">MKFISKSIEGYKGIKIPYKLYGKTEDSQDLYIFLPGSGYTVNSPVFHYTSGILFNNNKDILEINYSYKADLYHEFSKEEIIKAVKIDSRLVIDTVLETNTYKNFYFIGKSLGTIAMSSELRREKFKESKVIWLTPLLNLDEVIDTIVNSGNKGFCIIGDEDEIYSEELFGRLKQNTNLMSKLIPSANHSLDHNSDSIISIDILKDIITDIDTFLSEDY</sequence>
<evidence type="ECO:0000313" key="2">
    <source>
        <dbReference type="Proteomes" id="UP001364890"/>
    </source>
</evidence>
<dbReference type="EMBL" id="JBAWSY010000001">
    <property type="protein sequence ID" value="MEI4768475.1"/>
    <property type="molecule type" value="Genomic_DNA"/>
</dbReference>
<name>A0ABU8F2J4_9BACI</name>
<protein>
    <submittedName>
        <fullName evidence="1">Alpha/beta hydrolase</fullName>
    </submittedName>
</protein>
<reference evidence="1 2" key="1">
    <citation type="submission" date="2024-01" db="EMBL/GenBank/DDBJ databases">
        <title>Seven novel Bacillus-like species.</title>
        <authorList>
            <person name="Liu G."/>
        </authorList>
    </citation>
    <scope>NUCLEOTIDE SEQUENCE [LARGE SCALE GENOMIC DNA]</scope>
    <source>
        <strain evidence="1 2">FJAT-51614</strain>
    </source>
</reference>
<dbReference type="SUPFAM" id="SSF53474">
    <property type="entry name" value="alpha/beta-Hydrolases"/>
    <property type="match status" value="1"/>
</dbReference>
<dbReference type="PIRSF" id="PIRSF033634">
    <property type="entry name" value="UCP033634"/>
    <property type="match status" value="1"/>
</dbReference>
<accession>A0ABU8F2J4</accession>
<comment type="caution">
    <text evidence="1">The sequence shown here is derived from an EMBL/GenBank/DDBJ whole genome shotgun (WGS) entry which is preliminary data.</text>
</comment>
<dbReference type="InterPro" id="IPR029058">
    <property type="entry name" value="AB_hydrolase_fold"/>
</dbReference>